<gene>
    <name evidence="2" type="ORF">GTK09_23975</name>
</gene>
<dbReference type="EMBL" id="JAAAMG010000030">
    <property type="protein sequence ID" value="NDW07479.1"/>
    <property type="molecule type" value="Genomic_DNA"/>
</dbReference>
<dbReference type="InterPro" id="IPR004291">
    <property type="entry name" value="Transposase_IS66_central"/>
</dbReference>
<evidence type="ECO:0000313" key="3">
    <source>
        <dbReference type="Proteomes" id="UP000469011"/>
    </source>
</evidence>
<organism evidence="2 3">
    <name type="scientific">Jiella pacifica</name>
    <dbReference type="NCBI Taxonomy" id="2696469"/>
    <lineage>
        <taxon>Bacteria</taxon>
        <taxon>Pseudomonadati</taxon>
        <taxon>Pseudomonadota</taxon>
        <taxon>Alphaproteobacteria</taxon>
        <taxon>Hyphomicrobiales</taxon>
        <taxon>Aurantimonadaceae</taxon>
        <taxon>Jiella</taxon>
    </lineage>
</organism>
<dbReference type="Pfam" id="PF03050">
    <property type="entry name" value="DDE_Tnp_IS66"/>
    <property type="match status" value="1"/>
</dbReference>
<sequence>MRWSSPKVVACGETGVRNEGSNAYQWVFRPADAVVHRAALTRGAVVVRETMEGHRPEVWCSDRYSAQQGHGEEHQTCLAHLARDVALGLRGERGHPAIAAAAFAETSLRRGQRHRYLGGLDDRRQAPRPGAKSRRYLVDADRLRSGP</sequence>
<comment type="caution">
    <text evidence="2">The sequence shown here is derived from an EMBL/GenBank/DDBJ whole genome shotgun (WGS) entry which is preliminary data.</text>
</comment>
<proteinExistence type="predicted"/>
<evidence type="ECO:0000259" key="1">
    <source>
        <dbReference type="Pfam" id="PF03050"/>
    </source>
</evidence>
<accession>A0A6N9TCS3</accession>
<feature type="domain" description="Transposase IS66 central" evidence="1">
    <location>
        <begin position="7"/>
        <end position="85"/>
    </location>
</feature>
<name>A0A6N9TCS3_9HYPH</name>
<reference evidence="2 3" key="1">
    <citation type="submission" date="2020-01" db="EMBL/GenBank/DDBJ databases">
        <title>Jiella pacifica sp. nov.</title>
        <authorList>
            <person name="Xue Z."/>
            <person name="Zhu S."/>
            <person name="Chen J."/>
            <person name="Yang J."/>
        </authorList>
    </citation>
    <scope>NUCLEOTIDE SEQUENCE [LARGE SCALE GENOMIC DNA]</scope>
    <source>
        <strain evidence="2 3">40Bstr34</strain>
    </source>
</reference>
<protein>
    <submittedName>
        <fullName evidence="2">Transposase</fullName>
    </submittedName>
</protein>
<dbReference type="AlphaFoldDB" id="A0A6N9TCS3"/>
<dbReference type="Proteomes" id="UP000469011">
    <property type="component" value="Unassembled WGS sequence"/>
</dbReference>
<evidence type="ECO:0000313" key="2">
    <source>
        <dbReference type="EMBL" id="NDW07479.1"/>
    </source>
</evidence>
<keyword evidence="3" id="KW-1185">Reference proteome</keyword>